<evidence type="ECO:0000259" key="1">
    <source>
        <dbReference type="PROSITE" id="PS50994"/>
    </source>
</evidence>
<reference evidence="2 3" key="1">
    <citation type="submission" date="2019-12" db="EMBL/GenBank/DDBJ databases">
        <title>Roseobacter cerasinus sp. nov., isolated from seawater around aquaculture.</title>
        <authorList>
            <person name="Muramatsu S."/>
            <person name="Takabe Y."/>
            <person name="Mori K."/>
            <person name="Takaichi S."/>
            <person name="Hanada S."/>
        </authorList>
    </citation>
    <scope>NUCLEOTIDE SEQUENCE [LARGE SCALE GENOMIC DNA]</scope>
    <source>
        <strain evidence="2 3">AI77</strain>
    </source>
</reference>
<dbReference type="InterPro" id="IPR001584">
    <property type="entry name" value="Integrase_cat-core"/>
</dbReference>
<dbReference type="Proteomes" id="UP000436522">
    <property type="component" value="Unassembled WGS sequence"/>
</dbReference>
<dbReference type="Gene3D" id="3.30.420.10">
    <property type="entry name" value="Ribonuclease H-like superfamily/Ribonuclease H"/>
    <property type="match status" value="1"/>
</dbReference>
<sequence>MRLFAQAGVKTVKAEDVPDALDLAPWVSGCDQVRFCTSRACYPDNGASYISATLADWLEDRQVDHVHGAPYHPQIRGAIQRRHHTLKNRAVPENHHLPGDPRRQLDAFADHDNHKRYHESLQT</sequence>
<dbReference type="SUPFAM" id="SSF53098">
    <property type="entry name" value="Ribonuclease H-like"/>
    <property type="match status" value="1"/>
</dbReference>
<organism evidence="2 3">
    <name type="scientific">Roseobacter cerasinus</name>
    <dbReference type="NCBI Taxonomy" id="2602289"/>
    <lineage>
        <taxon>Bacteria</taxon>
        <taxon>Pseudomonadati</taxon>
        <taxon>Pseudomonadota</taxon>
        <taxon>Alphaproteobacteria</taxon>
        <taxon>Rhodobacterales</taxon>
        <taxon>Roseobacteraceae</taxon>
        <taxon>Roseobacter</taxon>
    </lineage>
</organism>
<keyword evidence="3" id="KW-1185">Reference proteome</keyword>
<evidence type="ECO:0000313" key="2">
    <source>
        <dbReference type="EMBL" id="GFE51905.1"/>
    </source>
</evidence>
<dbReference type="AlphaFoldDB" id="A0A640VY82"/>
<dbReference type="InterPro" id="IPR036397">
    <property type="entry name" value="RNaseH_sf"/>
</dbReference>
<comment type="caution">
    <text evidence="2">The sequence shown here is derived from an EMBL/GenBank/DDBJ whole genome shotgun (WGS) entry which is preliminary data.</text>
</comment>
<dbReference type="InterPro" id="IPR012337">
    <property type="entry name" value="RNaseH-like_sf"/>
</dbReference>
<dbReference type="GO" id="GO:0003676">
    <property type="term" value="F:nucleic acid binding"/>
    <property type="evidence" value="ECO:0007669"/>
    <property type="project" value="InterPro"/>
</dbReference>
<dbReference type="GO" id="GO:0015074">
    <property type="term" value="P:DNA integration"/>
    <property type="evidence" value="ECO:0007669"/>
    <property type="project" value="InterPro"/>
</dbReference>
<evidence type="ECO:0000313" key="3">
    <source>
        <dbReference type="Proteomes" id="UP000436522"/>
    </source>
</evidence>
<name>A0A640VY82_9RHOB</name>
<proteinExistence type="predicted"/>
<protein>
    <recommendedName>
        <fullName evidence="1">Integrase catalytic domain-containing protein</fullName>
    </recommendedName>
</protein>
<gene>
    <name evidence="2" type="ORF">So717_36580</name>
</gene>
<accession>A0A640VY82</accession>
<dbReference type="EMBL" id="BLIV01000008">
    <property type="protein sequence ID" value="GFE51905.1"/>
    <property type="molecule type" value="Genomic_DNA"/>
</dbReference>
<dbReference type="PROSITE" id="PS50994">
    <property type="entry name" value="INTEGRASE"/>
    <property type="match status" value="1"/>
</dbReference>
<feature type="domain" description="Integrase catalytic" evidence="1">
    <location>
        <begin position="44"/>
        <end position="123"/>
    </location>
</feature>